<proteinExistence type="predicted"/>
<evidence type="ECO:0000313" key="2">
    <source>
        <dbReference type="EMBL" id="NUU46623.1"/>
    </source>
</evidence>
<evidence type="ECO:0000256" key="1">
    <source>
        <dbReference type="SAM" id="MobiDB-lite"/>
    </source>
</evidence>
<dbReference type="RefSeq" id="WP_175311270.1">
    <property type="nucleotide sequence ID" value="NZ_CBCRYR010000051.1"/>
</dbReference>
<protein>
    <submittedName>
        <fullName evidence="2">Uncharacterized protein</fullName>
    </submittedName>
</protein>
<gene>
    <name evidence="2" type="ORF">HP438_06495</name>
</gene>
<accession>A0A7Y6B3K8</accession>
<comment type="caution">
    <text evidence="2">The sequence shown here is derived from an EMBL/GenBank/DDBJ whole genome shotgun (WGS) entry which is preliminary data.</text>
</comment>
<evidence type="ECO:0000313" key="3">
    <source>
        <dbReference type="Proteomes" id="UP000536441"/>
    </source>
</evidence>
<name>A0A7Y6B3K8_9SPHN</name>
<dbReference type="AlphaFoldDB" id="A0A7Y6B3K8"/>
<reference evidence="2 3" key="1">
    <citation type="submission" date="2020-05" db="EMBL/GenBank/DDBJ databases">
        <title>Genome Sequencing of Type Strains.</title>
        <authorList>
            <person name="Lemaire J.F."/>
            <person name="Inderbitzin P."/>
            <person name="Gregorio O.A."/>
            <person name="Collins S.B."/>
            <person name="Wespe N."/>
            <person name="Knight-Connoni V."/>
        </authorList>
    </citation>
    <scope>NUCLEOTIDE SEQUENCE [LARGE SCALE GENOMIC DNA]</scope>
    <source>
        <strain evidence="2 3">DSM 100049</strain>
    </source>
</reference>
<feature type="region of interest" description="Disordered" evidence="1">
    <location>
        <begin position="1"/>
        <end position="38"/>
    </location>
</feature>
<dbReference type="Proteomes" id="UP000536441">
    <property type="component" value="Unassembled WGS sequence"/>
</dbReference>
<feature type="compositionally biased region" description="Basic and acidic residues" evidence="1">
    <location>
        <begin position="13"/>
        <end position="24"/>
    </location>
</feature>
<keyword evidence="3" id="KW-1185">Reference proteome</keyword>
<sequence>MRGDGIALGRRTTGPEREAQDHRTGRGLHARGRREMEDQPDTRMFANMRYDLLRKAGEMCVDIGEAVVIAKGIALETGDEGIDERIALLCRHVVLHRVHAMLAVDDRLIEQAIEIGRKKQPVIDVDDCIALGADVRTDMRCCRKAANGIPELGRTATRFVEMID</sequence>
<organism evidence="2 3">
    <name type="scientific">Sphingomonas zeae</name>
    <dbReference type="NCBI Taxonomy" id="1646122"/>
    <lineage>
        <taxon>Bacteria</taxon>
        <taxon>Pseudomonadati</taxon>
        <taxon>Pseudomonadota</taxon>
        <taxon>Alphaproteobacteria</taxon>
        <taxon>Sphingomonadales</taxon>
        <taxon>Sphingomonadaceae</taxon>
        <taxon>Sphingomonas</taxon>
    </lineage>
</organism>
<dbReference type="EMBL" id="JABMCH010000059">
    <property type="protein sequence ID" value="NUU46623.1"/>
    <property type="molecule type" value="Genomic_DNA"/>
</dbReference>